<evidence type="ECO:0000313" key="6">
    <source>
        <dbReference type="Proteomes" id="UP000285379"/>
    </source>
</evidence>
<dbReference type="EMBL" id="QRYT01000002">
    <property type="protein sequence ID" value="RGV13617.1"/>
    <property type="molecule type" value="Genomic_DNA"/>
</dbReference>
<keyword evidence="1" id="KW-0732">Signal</keyword>
<proteinExistence type="predicted"/>
<feature type="chain" id="PRO_5044057255" description="DUF4136 domain-containing protein" evidence="1">
    <location>
        <begin position="24"/>
        <end position="104"/>
    </location>
</feature>
<evidence type="ECO:0000313" key="4">
    <source>
        <dbReference type="EMBL" id="RGV13617.1"/>
    </source>
</evidence>
<comment type="caution">
    <text evidence="3">The sequence shown here is derived from an EMBL/GenBank/DDBJ whole genome shotgun (WGS) entry which is preliminary data.</text>
</comment>
<dbReference type="Proteomes" id="UP000266497">
    <property type="component" value="Unassembled WGS sequence"/>
</dbReference>
<evidence type="ECO:0008006" key="7">
    <source>
        <dbReference type="Google" id="ProtNLM"/>
    </source>
</evidence>
<evidence type="ECO:0000313" key="2">
    <source>
        <dbReference type="EMBL" id="MCB7280527.1"/>
    </source>
</evidence>
<dbReference type="EMBL" id="QRUD01000089">
    <property type="protein sequence ID" value="RGR32255.1"/>
    <property type="molecule type" value="Genomic_DNA"/>
</dbReference>
<evidence type="ECO:0000313" key="3">
    <source>
        <dbReference type="EMBL" id="RGR32255.1"/>
    </source>
</evidence>
<gene>
    <name evidence="4" type="ORF">DWW27_01035</name>
    <name evidence="3" type="ORF">DWY53_20770</name>
    <name evidence="2" type="ORF">LI282_05685</name>
</gene>
<dbReference type="Proteomes" id="UP001199363">
    <property type="component" value="Unassembled WGS sequence"/>
</dbReference>
<dbReference type="EMBL" id="JAJCQG010000013">
    <property type="protein sequence ID" value="MCB7280527.1"/>
    <property type="molecule type" value="Genomic_DNA"/>
</dbReference>
<evidence type="ECO:0000313" key="5">
    <source>
        <dbReference type="Proteomes" id="UP000266497"/>
    </source>
</evidence>
<reference evidence="5 6" key="1">
    <citation type="submission" date="2018-08" db="EMBL/GenBank/DDBJ databases">
        <title>A genome reference for cultivated species of the human gut microbiota.</title>
        <authorList>
            <person name="Zou Y."/>
            <person name="Xue W."/>
            <person name="Luo G."/>
        </authorList>
    </citation>
    <scope>NUCLEOTIDE SEQUENCE [LARGE SCALE GENOMIC DNA]</scope>
    <source>
        <strain evidence="4 6">AF14-8</strain>
        <strain evidence="3 5">AF25-30LB</strain>
    </source>
</reference>
<name>A0A174LQ69_PHOVU</name>
<reference evidence="2" key="2">
    <citation type="submission" date="2021-10" db="EMBL/GenBank/DDBJ databases">
        <title>Collection of gut derived symbiotic bacterial strains cultured from healthy donors.</title>
        <authorList>
            <person name="Lin H."/>
            <person name="Littmann E."/>
            <person name="Kohout C."/>
            <person name="Pamer E.G."/>
        </authorList>
    </citation>
    <scope>NUCLEOTIDE SEQUENCE</scope>
    <source>
        <strain evidence="2">DFI.1.167</strain>
    </source>
</reference>
<dbReference type="PROSITE" id="PS51257">
    <property type="entry name" value="PROKAR_LIPOPROTEIN"/>
    <property type="match status" value="1"/>
</dbReference>
<accession>A0A174LQ69</accession>
<protein>
    <recommendedName>
        <fullName evidence="7">DUF4136 domain-containing protein</fullName>
    </recommendedName>
</protein>
<sequence>MKSIRSILHILLGVTLICSCNEATELAHITPNVSLIKYKDIVKIDSLYTYPGDSLYQNWINQYNKNLEDKTNMSIDIISMTKYNNIINIDSSETFMKDSITNPS</sequence>
<feature type="signal peptide" evidence="1">
    <location>
        <begin position="1"/>
        <end position="23"/>
    </location>
</feature>
<evidence type="ECO:0000256" key="1">
    <source>
        <dbReference type="SAM" id="SignalP"/>
    </source>
</evidence>
<organism evidence="3 5">
    <name type="scientific">Phocaeicola vulgatus</name>
    <name type="common">Bacteroides vulgatus</name>
    <dbReference type="NCBI Taxonomy" id="821"/>
    <lineage>
        <taxon>Bacteria</taxon>
        <taxon>Pseudomonadati</taxon>
        <taxon>Bacteroidota</taxon>
        <taxon>Bacteroidia</taxon>
        <taxon>Bacteroidales</taxon>
        <taxon>Bacteroidaceae</taxon>
        <taxon>Phocaeicola</taxon>
    </lineage>
</organism>
<dbReference type="AlphaFoldDB" id="A0A174LQ69"/>
<dbReference type="RefSeq" id="WP_117694898.1">
    <property type="nucleotide sequence ID" value="NZ_AP025232.1"/>
</dbReference>
<dbReference type="Proteomes" id="UP000285379">
    <property type="component" value="Unassembled WGS sequence"/>
</dbReference>